<sequence length="80" mass="9565">MAFNFIWSYFFQIVDCHIVTIMMHVRYNIIEHIRFTASVCRKKFQNVKVLRNQLPQLFPTMSSLQAVNDLYLPEELPLLC</sequence>
<reference evidence="1 2" key="1">
    <citation type="journal article" date="2024" name="Ann. Entomol. Soc. Am.">
        <title>Genomic analyses of the southern and eastern yellowjacket wasps (Hymenoptera: Vespidae) reveal evolutionary signatures of social life.</title>
        <authorList>
            <person name="Catto M.A."/>
            <person name="Caine P.B."/>
            <person name="Orr S.E."/>
            <person name="Hunt B.G."/>
            <person name="Goodisman M.A.D."/>
        </authorList>
    </citation>
    <scope>NUCLEOTIDE SEQUENCE [LARGE SCALE GENOMIC DNA]</scope>
    <source>
        <strain evidence="1">233</strain>
        <tissue evidence="1">Head and thorax</tissue>
    </source>
</reference>
<keyword evidence="2" id="KW-1185">Reference proteome</keyword>
<comment type="caution">
    <text evidence="1">The sequence shown here is derived from an EMBL/GenBank/DDBJ whole genome shotgun (WGS) entry which is preliminary data.</text>
</comment>
<evidence type="ECO:0000313" key="2">
    <source>
        <dbReference type="Proteomes" id="UP001607302"/>
    </source>
</evidence>
<dbReference type="Proteomes" id="UP001607302">
    <property type="component" value="Unassembled WGS sequence"/>
</dbReference>
<gene>
    <name evidence="1" type="ORF">V1478_010503</name>
</gene>
<evidence type="ECO:0000313" key="1">
    <source>
        <dbReference type="EMBL" id="KAL2720237.1"/>
    </source>
</evidence>
<proteinExistence type="predicted"/>
<protein>
    <submittedName>
        <fullName evidence="1">Uncharacterized protein</fullName>
    </submittedName>
</protein>
<dbReference type="EMBL" id="JAUDFV010000147">
    <property type="protein sequence ID" value="KAL2720237.1"/>
    <property type="molecule type" value="Genomic_DNA"/>
</dbReference>
<organism evidence="1 2">
    <name type="scientific">Vespula squamosa</name>
    <name type="common">Southern yellow jacket</name>
    <name type="synonym">Wasp</name>
    <dbReference type="NCBI Taxonomy" id="30214"/>
    <lineage>
        <taxon>Eukaryota</taxon>
        <taxon>Metazoa</taxon>
        <taxon>Ecdysozoa</taxon>
        <taxon>Arthropoda</taxon>
        <taxon>Hexapoda</taxon>
        <taxon>Insecta</taxon>
        <taxon>Pterygota</taxon>
        <taxon>Neoptera</taxon>
        <taxon>Endopterygota</taxon>
        <taxon>Hymenoptera</taxon>
        <taxon>Apocrita</taxon>
        <taxon>Aculeata</taxon>
        <taxon>Vespoidea</taxon>
        <taxon>Vespidae</taxon>
        <taxon>Vespinae</taxon>
        <taxon>Vespula</taxon>
    </lineage>
</organism>
<name>A0ABD2AHY2_VESSQ</name>
<dbReference type="AlphaFoldDB" id="A0ABD2AHY2"/>
<accession>A0ABD2AHY2</accession>